<accession>A0A699QKN7</accession>
<feature type="domain" description="Retroviral polymerase SH3-like" evidence="1">
    <location>
        <begin position="4"/>
        <end position="48"/>
    </location>
</feature>
<feature type="non-terminal residue" evidence="2">
    <location>
        <position position="1"/>
    </location>
</feature>
<organism evidence="2">
    <name type="scientific">Tanacetum cinerariifolium</name>
    <name type="common">Dalmatian daisy</name>
    <name type="synonym">Chrysanthemum cinerariifolium</name>
    <dbReference type="NCBI Taxonomy" id="118510"/>
    <lineage>
        <taxon>Eukaryota</taxon>
        <taxon>Viridiplantae</taxon>
        <taxon>Streptophyta</taxon>
        <taxon>Embryophyta</taxon>
        <taxon>Tracheophyta</taxon>
        <taxon>Spermatophyta</taxon>
        <taxon>Magnoliopsida</taxon>
        <taxon>eudicotyledons</taxon>
        <taxon>Gunneridae</taxon>
        <taxon>Pentapetalae</taxon>
        <taxon>asterids</taxon>
        <taxon>campanulids</taxon>
        <taxon>Asterales</taxon>
        <taxon>Asteraceae</taxon>
        <taxon>Asteroideae</taxon>
        <taxon>Anthemideae</taxon>
        <taxon>Anthemidinae</taxon>
        <taxon>Tanacetum</taxon>
    </lineage>
</organism>
<evidence type="ECO:0000313" key="2">
    <source>
        <dbReference type="EMBL" id="GFC72438.1"/>
    </source>
</evidence>
<reference evidence="2" key="1">
    <citation type="journal article" date="2019" name="Sci. Rep.">
        <title>Draft genome of Tanacetum cinerariifolium, the natural source of mosquito coil.</title>
        <authorList>
            <person name="Yamashiro T."/>
            <person name="Shiraishi A."/>
            <person name="Satake H."/>
            <person name="Nakayama K."/>
        </authorList>
    </citation>
    <scope>NUCLEOTIDE SEQUENCE</scope>
</reference>
<sequence>DGENLEKIKEKCDACIFVGNSTHSKAYRLFSKRTSVIVETIHVNFDELPQTASNHVSSDPVPQCPMTALEHDSLSPSPQSQENVPLEAGIVKTSNELDFLFSLMFNELLNGSTQVVSKSFAVTTADTPNQCQQQHTTPLNTQITHEPTCQVPTQAPTVTSTENINQTKIITENAQVEDDEFINIFCTPVQDRWETSSRHVDSSNMHTFYQRRHSEHH</sequence>
<gene>
    <name evidence="2" type="ORF">Tci_844408</name>
</gene>
<proteinExistence type="predicted"/>
<dbReference type="EMBL" id="BKCJ011037842">
    <property type="protein sequence ID" value="GFC72438.1"/>
    <property type="molecule type" value="Genomic_DNA"/>
</dbReference>
<name>A0A699QKN7_TANCI</name>
<evidence type="ECO:0000259" key="1">
    <source>
        <dbReference type="Pfam" id="PF25597"/>
    </source>
</evidence>
<protein>
    <submittedName>
        <fullName evidence="2">Integrase, catalytic region, zinc finger, CCHC-type, peptidase aspartic, catalytic</fullName>
    </submittedName>
</protein>
<comment type="caution">
    <text evidence="2">The sequence shown here is derived from an EMBL/GenBank/DDBJ whole genome shotgun (WGS) entry which is preliminary data.</text>
</comment>
<dbReference type="Pfam" id="PF25597">
    <property type="entry name" value="SH3_retrovirus"/>
    <property type="match status" value="1"/>
</dbReference>
<dbReference type="InterPro" id="IPR057670">
    <property type="entry name" value="SH3_retrovirus"/>
</dbReference>
<dbReference type="AlphaFoldDB" id="A0A699QKN7"/>